<dbReference type="PRINTS" id="PR00344">
    <property type="entry name" value="BCTRLSENSOR"/>
</dbReference>
<keyword evidence="14" id="KW-0902">Two-component regulatory system</keyword>
<dbReference type="GO" id="GO:0000166">
    <property type="term" value="F:nucleotide binding"/>
    <property type="evidence" value="ECO:0007669"/>
    <property type="project" value="UniProtKB-KW"/>
</dbReference>
<dbReference type="Proteomes" id="UP000503129">
    <property type="component" value="Chromosome"/>
</dbReference>
<dbReference type="InterPro" id="IPR036890">
    <property type="entry name" value="HATPase_C_sf"/>
</dbReference>
<dbReference type="GO" id="GO:0000155">
    <property type="term" value="F:phosphorelay sensor kinase activity"/>
    <property type="evidence" value="ECO:0007669"/>
    <property type="project" value="InterPro"/>
</dbReference>
<comment type="catalytic activity">
    <reaction evidence="1">
        <text>ATP + protein L-histidine = ADP + protein N-phospho-L-histidine.</text>
        <dbReference type="EC" id="2.7.13.3"/>
    </reaction>
</comment>
<feature type="domain" description="Phytochrome chromophore attachment site" evidence="18">
    <location>
        <begin position="166"/>
        <end position="318"/>
    </location>
</feature>
<evidence type="ECO:0000256" key="4">
    <source>
        <dbReference type="ARBA" id="ARBA00012438"/>
    </source>
</evidence>
<dbReference type="SUPFAM" id="SSF55781">
    <property type="entry name" value="GAF domain-like"/>
    <property type="match status" value="1"/>
</dbReference>
<evidence type="ECO:0000256" key="12">
    <source>
        <dbReference type="ARBA" id="ARBA00022777"/>
    </source>
</evidence>
<feature type="domain" description="PAS" evidence="21">
    <location>
        <begin position="603"/>
        <end position="675"/>
    </location>
</feature>
<evidence type="ECO:0000256" key="5">
    <source>
        <dbReference type="ARBA" id="ARBA00022475"/>
    </source>
</evidence>
<feature type="domain" description="PAC" evidence="22">
    <location>
        <begin position="424"/>
        <end position="476"/>
    </location>
</feature>
<feature type="domain" description="Response regulatory" evidence="20">
    <location>
        <begin position="1002"/>
        <end position="1120"/>
    </location>
</feature>
<dbReference type="Gene3D" id="3.40.50.2300">
    <property type="match status" value="2"/>
</dbReference>
<evidence type="ECO:0000256" key="6">
    <source>
        <dbReference type="ARBA" id="ARBA00022519"/>
    </source>
</evidence>
<dbReference type="KEGG" id="bsen:DP114_12710"/>
<keyword evidence="11" id="KW-0547">Nucleotide-binding</keyword>
<dbReference type="Pfam" id="PF02518">
    <property type="entry name" value="HATPase_c"/>
    <property type="match status" value="1"/>
</dbReference>
<dbReference type="InterPro" id="IPR035965">
    <property type="entry name" value="PAS-like_dom_sf"/>
</dbReference>
<dbReference type="Gene3D" id="3.30.450.40">
    <property type="match status" value="1"/>
</dbReference>
<gene>
    <name evidence="23" type="ORF">DP114_12710</name>
</gene>
<dbReference type="SMART" id="SM00086">
    <property type="entry name" value="PAC"/>
    <property type="match status" value="3"/>
</dbReference>
<dbReference type="Pfam" id="PF08448">
    <property type="entry name" value="PAS_4"/>
    <property type="match status" value="1"/>
</dbReference>
<comment type="similarity">
    <text evidence="3">In the N-terminal section; belongs to the phytochrome family.</text>
</comment>
<feature type="domain" description="Response regulatory" evidence="20">
    <location>
        <begin position="8"/>
        <end position="127"/>
    </location>
</feature>
<keyword evidence="24" id="KW-1185">Reference proteome</keyword>
<dbReference type="CDD" id="cd00156">
    <property type="entry name" value="REC"/>
    <property type="match status" value="1"/>
</dbReference>
<dbReference type="FunFam" id="3.30.565.10:FF:000010">
    <property type="entry name" value="Sensor histidine kinase RcsC"/>
    <property type="match status" value="1"/>
</dbReference>
<keyword evidence="7 17" id="KW-0597">Phosphoprotein</keyword>
<feature type="modified residue" description="4-aspartylphosphate" evidence="17">
    <location>
        <position position="1051"/>
    </location>
</feature>
<dbReference type="SUPFAM" id="SSF52172">
    <property type="entry name" value="CheY-like"/>
    <property type="match status" value="2"/>
</dbReference>
<dbReference type="Pfam" id="PF00072">
    <property type="entry name" value="Response_reg"/>
    <property type="match status" value="2"/>
</dbReference>
<protein>
    <recommendedName>
        <fullName evidence="16">Circadian input-output histidine kinase CikA</fullName>
        <ecNumber evidence="4">2.7.13.3</ecNumber>
    </recommendedName>
</protein>
<dbReference type="Gene3D" id="2.10.70.100">
    <property type="match status" value="1"/>
</dbReference>
<evidence type="ECO:0000256" key="17">
    <source>
        <dbReference type="PROSITE-ProRule" id="PRU00169"/>
    </source>
</evidence>
<evidence type="ECO:0000256" key="8">
    <source>
        <dbReference type="ARBA" id="ARBA00022679"/>
    </source>
</evidence>
<dbReference type="FunFam" id="2.10.70.100:FF:000001">
    <property type="entry name" value="Sensory transduction histidine kinase"/>
    <property type="match status" value="1"/>
</dbReference>
<evidence type="ECO:0000256" key="3">
    <source>
        <dbReference type="ARBA" id="ARBA00006402"/>
    </source>
</evidence>
<dbReference type="InterPro" id="IPR000700">
    <property type="entry name" value="PAS-assoc_C"/>
</dbReference>
<evidence type="ECO:0000256" key="2">
    <source>
        <dbReference type="ARBA" id="ARBA00004429"/>
    </source>
</evidence>
<dbReference type="AlphaFoldDB" id="A0A856MHP4"/>
<evidence type="ECO:0000259" key="21">
    <source>
        <dbReference type="PROSITE" id="PS50112"/>
    </source>
</evidence>
<feature type="domain" description="PAC" evidence="22">
    <location>
        <begin position="550"/>
        <end position="602"/>
    </location>
</feature>
<evidence type="ECO:0000259" key="20">
    <source>
        <dbReference type="PROSITE" id="PS50110"/>
    </source>
</evidence>
<evidence type="ECO:0000313" key="24">
    <source>
        <dbReference type="Proteomes" id="UP000503129"/>
    </source>
</evidence>
<dbReference type="InterPro" id="IPR036097">
    <property type="entry name" value="HisK_dim/P_sf"/>
</dbReference>
<dbReference type="Gene3D" id="1.10.287.130">
    <property type="match status" value="1"/>
</dbReference>
<keyword evidence="9" id="KW-0812">Transmembrane</keyword>
<evidence type="ECO:0000259" key="18">
    <source>
        <dbReference type="PROSITE" id="PS50046"/>
    </source>
</evidence>
<dbReference type="InterPro" id="IPR013655">
    <property type="entry name" value="PAS_fold_3"/>
</dbReference>
<keyword evidence="15" id="KW-0472">Membrane</keyword>
<dbReference type="InterPro" id="IPR011006">
    <property type="entry name" value="CheY-like_superfamily"/>
</dbReference>
<evidence type="ECO:0000256" key="1">
    <source>
        <dbReference type="ARBA" id="ARBA00000085"/>
    </source>
</evidence>
<dbReference type="CDD" id="cd17580">
    <property type="entry name" value="REC_2_DhkD-like"/>
    <property type="match status" value="1"/>
</dbReference>
<dbReference type="InterPro" id="IPR029016">
    <property type="entry name" value="GAF-like_dom_sf"/>
</dbReference>
<feature type="modified residue" description="4-aspartylphosphate" evidence="17">
    <location>
        <position position="60"/>
    </location>
</feature>
<dbReference type="PANTHER" id="PTHR43547:SF2">
    <property type="entry name" value="HYBRID SIGNAL TRANSDUCTION HISTIDINE KINASE C"/>
    <property type="match status" value="1"/>
</dbReference>
<dbReference type="Pfam" id="PF01590">
    <property type="entry name" value="GAF"/>
    <property type="match status" value="1"/>
</dbReference>
<feature type="domain" description="PAS" evidence="21">
    <location>
        <begin position="349"/>
        <end position="421"/>
    </location>
</feature>
<sequence length="1124" mass="125684">MDTQQPVKILIIDDSAEDRFAYRRYLLQEVEYQYRILEQETGEAGLSLCLQEQPDVILIDFLLPDLDGLEFLSQLQDQIGKNHPPVVMLTGQGDEFVAVQAMKRGAQDYLIKGKTTSEALRLAVKSAIKNARLQQQLQQSQAALEQQLKSERIVTQIAGQIRQSLDLDTILNTTVELVRQFLQTDRVIMFELQPDGNGKVVVESVESGWTPILSTSMYDTCLATSDISSYLQGQATARTDIHNGDIDPCHVNLLAQFQVRANLVVPVLLNVGNNTQELEIDHASSTPQLWGLLIAHECRAPRQWQAMEISLLTQLATQVGIAIQQSQLYQQAQMELLERQQTQQALQVSEERLRLALDAARMGIWDWNILTNQIVWSASLERLFGMEAGEFDGRYETFLNLLHPEDRAQVQKAIARAVEHREPYDIEFRFFCPSGRIRWAVSQGQVFYDQTGRPVRMTGIDLDITARKQAQEALRESEERFRLLSAFAPIGIFQTDGAGHCLYTNPQWQAIAGLSLQESLGDGWARAVHPDDREQVWAEWNRCTQEGSEFSMEFRFLTPQGGTHWVQANAAAIRSQLGEIIGYVGTDQDITARKYAEEALQNALQKLNFHVENSPLGVIEWDSDLRIIRWSESAENIFGWTAQEILGKQMSEWQFIYPEDAAAVSNVVRRILSGDEAQTVCCNRNYAKDGSVVYCEWYNSTLTDESGNLVSVLSLIMDVSERVRLASERDRILQLEQVARSEAERANRVKDEFLAVLSHELRSPLNPILGWSKILKTRKLDANKTTQALEIIERNAQAQAQLIEDLLDVSRILQGKLKLNVSAIDLTTVISSALETVRLAAQAKSIELQPILEVGVWQVSGDATRLQQVFWNFLSNAVKFTPNGGRVEVRLQEVASIAQITVSDTGKGINPEFLPYVFESFRQADSTTTRQFGGLGLGLAIARNIVEMHGGTVMADSLGEGQGATFTVQLPLIQTTKDYGDKKDQGKNFSCAESSSILTGLRVMVVDDEPDSLEFTAFVLEQEGADVIAVSSAEEALRVIQQWQPVLLISDIGMPEMDGYMLIRQIRKLPQDQGGQISAIALTAYASEADCQKALANGFDAHISKPVEPSQLIAVVTKLLKQRV</sequence>
<evidence type="ECO:0000256" key="15">
    <source>
        <dbReference type="ARBA" id="ARBA00023136"/>
    </source>
</evidence>
<dbReference type="SMART" id="SM00091">
    <property type="entry name" value="PAS"/>
    <property type="match status" value="3"/>
</dbReference>
<feature type="domain" description="PAC" evidence="22">
    <location>
        <begin position="673"/>
        <end position="731"/>
    </location>
</feature>
<organism evidence="23 24">
    <name type="scientific">Brasilonema sennae CENA114</name>
    <dbReference type="NCBI Taxonomy" id="415709"/>
    <lineage>
        <taxon>Bacteria</taxon>
        <taxon>Bacillati</taxon>
        <taxon>Cyanobacteriota</taxon>
        <taxon>Cyanophyceae</taxon>
        <taxon>Nostocales</taxon>
        <taxon>Scytonemataceae</taxon>
        <taxon>Brasilonema</taxon>
        <taxon>Bromeliae group (in: Brasilonema)</taxon>
    </lineage>
</organism>
<dbReference type="Gene3D" id="3.30.450.20">
    <property type="entry name" value="PAS domain"/>
    <property type="match status" value="3"/>
</dbReference>
<reference evidence="23 24" key="1">
    <citation type="submission" date="2018-06" db="EMBL/GenBank/DDBJ databases">
        <title>Comparative genomics of Brasilonema spp. strains.</title>
        <authorList>
            <person name="Alvarenga D.O."/>
            <person name="Fiore M.F."/>
            <person name="Varani A.M."/>
        </authorList>
    </citation>
    <scope>NUCLEOTIDE SEQUENCE [LARGE SCALE GENOMIC DNA]</scope>
    <source>
        <strain evidence="23 24">CENA114</strain>
    </source>
</reference>
<dbReference type="InterPro" id="IPR013656">
    <property type="entry name" value="PAS_4"/>
</dbReference>
<dbReference type="InterPro" id="IPR003018">
    <property type="entry name" value="GAF"/>
</dbReference>
<name>A0A856MHP4_9CYAN</name>
<feature type="domain" description="PAS" evidence="21">
    <location>
        <begin position="477"/>
        <end position="547"/>
    </location>
</feature>
<evidence type="ECO:0000313" key="23">
    <source>
        <dbReference type="EMBL" id="QDL08637.1"/>
    </source>
</evidence>
<dbReference type="InterPro" id="IPR003661">
    <property type="entry name" value="HisK_dim/P_dom"/>
</dbReference>
<dbReference type="InterPro" id="IPR004358">
    <property type="entry name" value="Sig_transdc_His_kin-like_C"/>
</dbReference>
<comment type="subcellular location">
    <subcellularLocation>
        <location evidence="2">Cell inner membrane</location>
        <topology evidence="2">Multi-pass membrane protein</topology>
    </subcellularLocation>
</comment>
<dbReference type="InterPro" id="IPR001610">
    <property type="entry name" value="PAC"/>
</dbReference>
<evidence type="ECO:0000256" key="10">
    <source>
        <dbReference type="ARBA" id="ARBA00022737"/>
    </source>
</evidence>
<dbReference type="Pfam" id="PF08447">
    <property type="entry name" value="PAS_3"/>
    <property type="match status" value="2"/>
</dbReference>
<evidence type="ECO:0000256" key="7">
    <source>
        <dbReference type="ARBA" id="ARBA00022553"/>
    </source>
</evidence>
<evidence type="ECO:0000256" key="9">
    <source>
        <dbReference type="ARBA" id="ARBA00022692"/>
    </source>
</evidence>
<dbReference type="Pfam" id="PF00512">
    <property type="entry name" value="HisKA"/>
    <property type="match status" value="1"/>
</dbReference>
<dbReference type="PROSITE" id="PS50113">
    <property type="entry name" value="PAC"/>
    <property type="match status" value="3"/>
</dbReference>
<dbReference type="SMART" id="SM00387">
    <property type="entry name" value="HATPase_c"/>
    <property type="match status" value="1"/>
</dbReference>
<dbReference type="GO" id="GO:0005886">
    <property type="term" value="C:plasma membrane"/>
    <property type="evidence" value="ECO:0007669"/>
    <property type="project" value="UniProtKB-SubCell"/>
</dbReference>
<keyword evidence="5" id="KW-1003">Cell membrane</keyword>
<dbReference type="PROSITE" id="PS50109">
    <property type="entry name" value="HIS_KIN"/>
    <property type="match status" value="1"/>
</dbReference>
<dbReference type="NCBIfam" id="TIGR00229">
    <property type="entry name" value="sensory_box"/>
    <property type="match status" value="3"/>
</dbReference>
<dbReference type="EMBL" id="CP030118">
    <property type="protein sequence ID" value="QDL08637.1"/>
    <property type="molecule type" value="Genomic_DNA"/>
</dbReference>
<dbReference type="Gene3D" id="3.30.565.10">
    <property type="entry name" value="Histidine kinase-like ATPase, C-terminal domain"/>
    <property type="match status" value="1"/>
</dbReference>
<dbReference type="SUPFAM" id="SSF55874">
    <property type="entry name" value="ATPase domain of HSP90 chaperone/DNA topoisomerase II/histidine kinase"/>
    <property type="match status" value="1"/>
</dbReference>
<dbReference type="CDD" id="cd00130">
    <property type="entry name" value="PAS"/>
    <property type="match status" value="3"/>
</dbReference>
<evidence type="ECO:0000259" key="19">
    <source>
        <dbReference type="PROSITE" id="PS50109"/>
    </source>
</evidence>
<dbReference type="InterPro" id="IPR000014">
    <property type="entry name" value="PAS"/>
</dbReference>
<dbReference type="FunFam" id="3.30.450.20:FF:000099">
    <property type="entry name" value="Sensory box sensor histidine kinase"/>
    <property type="match status" value="1"/>
</dbReference>
<dbReference type="InterPro" id="IPR001789">
    <property type="entry name" value="Sig_transdc_resp-reg_receiver"/>
</dbReference>
<dbReference type="InterPro" id="IPR005467">
    <property type="entry name" value="His_kinase_dom"/>
</dbReference>
<dbReference type="SMART" id="SM00388">
    <property type="entry name" value="HisKA"/>
    <property type="match status" value="1"/>
</dbReference>
<feature type="domain" description="Histidine kinase" evidence="19">
    <location>
        <begin position="756"/>
        <end position="974"/>
    </location>
</feature>
<evidence type="ECO:0000256" key="13">
    <source>
        <dbReference type="ARBA" id="ARBA00022989"/>
    </source>
</evidence>
<keyword evidence="8" id="KW-0808">Transferase</keyword>
<dbReference type="SUPFAM" id="SSF55785">
    <property type="entry name" value="PYP-like sensor domain (PAS domain)"/>
    <property type="match status" value="3"/>
</dbReference>
<evidence type="ECO:0000259" key="22">
    <source>
        <dbReference type="PROSITE" id="PS50113"/>
    </source>
</evidence>
<dbReference type="EC" id="2.7.13.3" evidence="4"/>
<keyword evidence="10" id="KW-0677">Repeat</keyword>
<dbReference type="SUPFAM" id="SSF47384">
    <property type="entry name" value="Homodimeric domain of signal transducing histidine kinase"/>
    <property type="match status" value="1"/>
</dbReference>
<keyword evidence="12 23" id="KW-0418">Kinase</keyword>
<dbReference type="PROSITE" id="PS50110">
    <property type="entry name" value="RESPONSE_REGULATORY"/>
    <property type="match status" value="2"/>
</dbReference>
<dbReference type="InterPro" id="IPR003594">
    <property type="entry name" value="HATPase_dom"/>
</dbReference>
<evidence type="ECO:0000256" key="14">
    <source>
        <dbReference type="ARBA" id="ARBA00023012"/>
    </source>
</evidence>
<dbReference type="SMART" id="SM00065">
    <property type="entry name" value="GAF"/>
    <property type="match status" value="1"/>
</dbReference>
<dbReference type="PANTHER" id="PTHR43547">
    <property type="entry name" value="TWO-COMPONENT HISTIDINE KINASE"/>
    <property type="match status" value="1"/>
</dbReference>
<dbReference type="RefSeq" id="WP_171976238.1">
    <property type="nucleotide sequence ID" value="NZ_CAWOXK010000001.1"/>
</dbReference>
<dbReference type="CDD" id="cd00082">
    <property type="entry name" value="HisKA"/>
    <property type="match status" value="1"/>
</dbReference>
<keyword evidence="6" id="KW-0997">Cell inner membrane</keyword>
<dbReference type="InterPro" id="IPR016132">
    <property type="entry name" value="Phyto_chromo_attachment"/>
</dbReference>
<proteinExistence type="inferred from homology"/>
<accession>A0A856MHP4</accession>
<keyword evidence="13" id="KW-1133">Transmembrane helix</keyword>
<dbReference type="CDD" id="cd16922">
    <property type="entry name" value="HATPase_EvgS-ArcB-TorS-like"/>
    <property type="match status" value="1"/>
</dbReference>
<dbReference type="PROSITE" id="PS50112">
    <property type="entry name" value="PAS"/>
    <property type="match status" value="3"/>
</dbReference>
<dbReference type="SMART" id="SM00448">
    <property type="entry name" value="REC"/>
    <property type="match status" value="2"/>
</dbReference>
<evidence type="ECO:0000256" key="16">
    <source>
        <dbReference type="ARBA" id="ARBA00074306"/>
    </source>
</evidence>
<dbReference type="PROSITE" id="PS50046">
    <property type="entry name" value="PHYTOCHROME_2"/>
    <property type="match status" value="1"/>
</dbReference>
<evidence type="ECO:0000256" key="11">
    <source>
        <dbReference type="ARBA" id="ARBA00022741"/>
    </source>
</evidence>